<dbReference type="OrthoDB" id="10529896at2759"/>
<dbReference type="EMBL" id="JAEUBG010005602">
    <property type="protein sequence ID" value="KAH3673712.1"/>
    <property type="molecule type" value="Genomic_DNA"/>
</dbReference>
<organism evidence="1 2">
    <name type="scientific">Wickerhamomyces pijperi</name>
    <name type="common">Yeast</name>
    <name type="synonym">Pichia pijperi</name>
    <dbReference type="NCBI Taxonomy" id="599730"/>
    <lineage>
        <taxon>Eukaryota</taxon>
        <taxon>Fungi</taxon>
        <taxon>Dikarya</taxon>
        <taxon>Ascomycota</taxon>
        <taxon>Saccharomycotina</taxon>
        <taxon>Saccharomycetes</taxon>
        <taxon>Phaffomycetales</taxon>
        <taxon>Wickerhamomycetaceae</taxon>
        <taxon>Wickerhamomyces</taxon>
    </lineage>
</organism>
<dbReference type="AlphaFoldDB" id="A0A9P8PKC8"/>
<name>A0A9P8PKC8_WICPI</name>
<dbReference type="Proteomes" id="UP000774326">
    <property type="component" value="Unassembled WGS sequence"/>
</dbReference>
<evidence type="ECO:0000313" key="2">
    <source>
        <dbReference type="Proteomes" id="UP000774326"/>
    </source>
</evidence>
<evidence type="ECO:0000313" key="1">
    <source>
        <dbReference type="EMBL" id="KAH3673712.1"/>
    </source>
</evidence>
<comment type="caution">
    <text evidence="1">The sequence shown here is derived from an EMBL/GenBank/DDBJ whole genome shotgun (WGS) entry which is preliminary data.</text>
</comment>
<accession>A0A9P8PKC8</accession>
<reference evidence="1" key="2">
    <citation type="submission" date="2021-01" db="EMBL/GenBank/DDBJ databases">
        <authorList>
            <person name="Schikora-Tamarit M.A."/>
        </authorList>
    </citation>
    <scope>NUCLEOTIDE SEQUENCE</scope>
    <source>
        <strain evidence="1">CBS2887</strain>
    </source>
</reference>
<dbReference type="AntiFam" id="ANF00007">
    <property type="entry name" value="Shadow ORF (opposite clpB)"/>
</dbReference>
<proteinExistence type="predicted"/>
<keyword evidence="2" id="KW-1185">Reference proteome</keyword>
<gene>
    <name evidence="1" type="ORF">WICPIJ_009694</name>
</gene>
<protein>
    <submittedName>
        <fullName evidence="1">Uncharacterized protein</fullName>
    </submittedName>
</protein>
<sequence length="258" mass="27889">MYPAVVPNSLDTECFSINSEQSILIMAFWSLNKNSATFLANSVLPEPDNPKNKKEAGWCGLANPDLDNLMALETALTASPCPTTAWDSSFSMEINLEFSDWVNLETGIPVNLAAVSAMVSLSTTFWIKEPLPALASSAATWDSKASILSLISGMAKQVTLSQLSSRDQGRVQDSNTVVDLILWLQPSQDSNGFSGGWFSDVDFLESSFKSTILLNNLSVLRVGGGTNHLQVTSGQGWLQDVGGIVLTVTHQHVDFIDE</sequence>
<reference evidence="1" key="1">
    <citation type="journal article" date="2021" name="Open Biol.">
        <title>Shared evolutionary footprints suggest mitochondrial oxidative damage underlies multiple complex I losses in fungi.</title>
        <authorList>
            <person name="Schikora-Tamarit M.A."/>
            <person name="Marcet-Houben M."/>
            <person name="Nosek J."/>
            <person name="Gabaldon T."/>
        </authorList>
    </citation>
    <scope>NUCLEOTIDE SEQUENCE</scope>
    <source>
        <strain evidence="1">CBS2887</strain>
    </source>
</reference>